<evidence type="ECO:0000259" key="9">
    <source>
        <dbReference type="PROSITE" id="PS51294"/>
    </source>
</evidence>
<organism evidence="10 11">
    <name type="scientific">Trapa incisa</name>
    <dbReference type="NCBI Taxonomy" id="236973"/>
    <lineage>
        <taxon>Eukaryota</taxon>
        <taxon>Viridiplantae</taxon>
        <taxon>Streptophyta</taxon>
        <taxon>Embryophyta</taxon>
        <taxon>Tracheophyta</taxon>
        <taxon>Spermatophyta</taxon>
        <taxon>Magnoliopsida</taxon>
        <taxon>eudicotyledons</taxon>
        <taxon>Gunneridae</taxon>
        <taxon>Pentapetalae</taxon>
        <taxon>rosids</taxon>
        <taxon>malvids</taxon>
        <taxon>Myrtales</taxon>
        <taxon>Lythraceae</taxon>
        <taxon>Trapa</taxon>
    </lineage>
</organism>
<evidence type="ECO:0000256" key="4">
    <source>
        <dbReference type="ARBA" id="ARBA00023125"/>
    </source>
</evidence>
<gene>
    <name evidence="10" type="ORF">SAY87_015733</name>
</gene>
<dbReference type="EMBL" id="JAXIOK010000001">
    <property type="protein sequence ID" value="KAK4779627.1"/>
    <property type="molecule type" value="Genomic_DNA"/>
</dbReference>
<feature type="domain" description="HTH myb-type" evidence="9">
    <location>
        <begin position="41"/>
        <end position="89"/>
    </location>
</feature>
<dbReference type="CDD" id="cd00167">
    <property type="entry name" value="SANT"/>
    <property type="match status" value="2"/>
</dbReference>
<dbReference type="InterPro" id="IPR001005">
    <property type="entry name" value="SANT/Myb"/>
</dbReference>
<feature type="region of interest" description="Disordered" evidence="7">
    <location>
        <begin position="1"/>
        <end position="41"/>
    </location>
</feature>
<dbReference type="Proteomes" id="UP001345219">
    <property type="component" value="Chromosome 13"/>
</dbReference>
<name>A0AAN7QUV6_9MYRT</name>
<dbReference type="AlphaFoldDB" id="A0AAN7QUV6"/>
<reference evidence="10 11" key="1">
    <citation type="journal article" date="2023" name="Hortic Res">
        <title>Pangenome of water caltrop reveals structural variations and asymmetric subgenome divergence after allopolyploidization.</title>
        <authorList>
            <person name="Zhang X."/>
            <person name="Chen Y."/>
            <person name="Wang L."/>
            <person name="Yuan Y."/>
            <person name="Fang M."/>
            <person name="Shi L."/>
            <person name="Lu R."/>
            <person name="Comes H.P."/>
            <person name="Ma Y."/>
            <person name="Chen Y."/>
            <person name="Huang G."/>
            <person name="Zhou Y."/>
            <person name="Zheng Z."/>
            <person name="Qiu Y."/>
        </authorList>
    </citation>
    <scope>NUCLEOTIDE SEQUENCE [LARGE SCALE GENOMIC DNA]</scope>
    <source>
        <tissue evidence="10">Roots</tissue>
    </source>
</reference>
<feature type="compositionally biased region" description="Low complexity" evidence="7">
    <location>
        <begin position="1"/>
        <end position="20"/>
    </location>
</feature>
<keyword evidence="5" id="KW-0804">Transcription</keyword>
<keyword evidence="11" id="KW-1185">Reference proteome</keyword>
<dbReference type="PANTHER" id="PTHR47995:SF18">
    <property type="entry name" value="TRANSCRIPTION FACTOR MYB65"/>
    <property type="match status" value="1"/>
</dbReference>
<sequence>MLSGLPHGLSSSSSSSTPGGSRVGVRDGIGSGGGVAKSAPKKRYWTPTEDAILVEYVKNHGEGKWSAVQENTGLSRCRKSCRHRWINHLRPNLRKESFTPEEEILIIQLHSQLGNKWARMAGHLPPRTANDIKNYWNTTIKRRTRQGLPLYPWNEAPHSQGQGQEAPPLPLSGVSFQFSHQQLLQSSPLYSTPPDLPSNQIYTEQKHVKVESHNPMPNPSLPPLDFSSWPTPFEDSLWLNIEELAVLLQDELTILWTNLPNIPAP</sequence>
<evidence type="ECO:0000256" key="6">
    <source>
        <dbReference type="ARBA" id="ARBA00023242"/>
    </source>
</evidence>
<dbReference type="Gene3D" id="1.10.10.60">
    <property type="entry name" value="Homeodomain-like"/>
    <property type="match status" value="2"/>
</dbReference>
<keyword evidence="6" id="KW-0539">Nucleus</keyword>
<evidence type="ECO:0000313" key="11">
    <source>
        <dbReference type="Proteomes" id="UP001345219"/>
    </source>
</evidence>
<dbReference type="GO" id="GO:0005634">
    <property type="term" value="C:nucleus"/>
    <property type="evidence" value="ECO:0007669"/>
    <property type="project" value="UniProtKB-SubCell"/>
</dbReference>
<keyword evidence="2" id="KW-0677">Repeat</keyword>
<dbReference type="InterPro" id="IPR017930">
    <property type="entry name" value="Myb_dom"/>
</dbReference>
<dbReference type="PROSITE" id="PS50090">
    <property type="entry name" value="MYB_LIKE"/>
    <property type="match status" value="2"/>
</dbReference>
<dbReference type="FunFam" id="1.10.10.60:FF:000001">
    <property type="entry name" value="MYB-related transcription factor"/>
    <property type="match status" value="1"/>
</dbReference>
<keyword evidence="3" id="KW-0805">Transcription regulation</keyword>
<proteinExistence type="predicted"/>
<evidence type="ECO:0000256" key="2">
    <source>
        <dbReference type="ARBA" id="ARBA00022737"/>
    </source>
</evidence>
<dbReference type="Pfam" id="PF00249">
    <property type="entry name" value="Myb_DNA-binding"/>
    <property type="match status" value="2"/>
</dbReference>
<evidence type="ECO:0000256" key="7">
    <source>
        <dbReference type="SAM" id="MobiDB-lite"/>
    </source>
</evidence>
<evidence type="ECO:0000313" key="10">
    <source>
        <dbReference type="EMBL" id="KAK4779627.1"/>
    </source>
</evidence>
<feature type="domain" description="Myb-like" evidence="8">
    <location>
        <begin position="37"/>
        <end position="89"/>
    </location>
</feature>
<evidence type="ECO:0000256" key="3">
    <source>
        <dbReference type="ARBA" id="ARBA00023015"/>
    </source>
</evidence>
<dbReference type="PROSITE" id="PS51294">
    <property type="entry name" value="HTH_MYB"/>
    <property type="match status" value="2"/>
</dbReference>
<dbReference type="InterPro" id="IPR009057">
    <property type="entry name" value="Homeodomain-like_sf"/>
</dbReference>
<evidence type="ECO:0000256" key="1">
    <source>
        <dbReference type="ARBA" id="ARBA00004123"/>
    </source>
</evidence>
<comment type="subcellular location">
    <subcellularLocation>
        <location evidence="1">Nucleus</location>
    </subcellularLocation>
</comment>
<feature type="region of interest" description="Disordered" evidence="7">
    <location>
        <begin position="148"/>
        <end position="170"/>
    </location>
</feature>
<protein>
    <submittedName>
        <fullName evidence="10">Uncharacterized protein</fullName>
    </submittedName>
</protein>
<evidence type="ECO:0000256" key="5">
    <source>
        <dbReference type="ARBA" id="ARBA00023163"/>
    </source>
</evidence>
<dbReference type="SUPFAM" id="SSF46689">
    <property type="entry name" value="Homeodomain-like"/>
    <property type="match status" value="1"/>
</dbReference>
<feature type="domain" description="Myb-like" evidence="8">
    <location>
        <begin position="90"/>
        <end position="140"/>
    </location>
</feature>
<accession>A0AAN7QUV6</accession>
<evidence type="ECO:0000259" key="8">
    <source>
        <dbReference type="PROSITE" id="PS50090"/>
    </source>
</evidence>
<dbReference type="PANTHER" id="PTHR47995">
    <property type="entry name" value="TRANSCRIPTION FACTOR MYB33-RELATED"/>
    <property type="match status" value="1"/>
</dbReference>
<dbReference type="SMART" id="SM00717">
    <property type="entry name" value="SANT"/>
    <property type="match status" value="2"/>
</dbReference>
<keyword evidence="4" id="KW-0238">DNA-binding</keyword>
<comment type="caution">
    <text evidence="10">The sequence shown here is derived from an EMBL/GenBank/DDBJ whole genome shotgun (WGS) entry which is preliminary data.</text>
</comment>
<feature type="domain" description="HTH myb-type" evidence="9">
    <location>
        <begin position="90"/>
        <end position="144"/>
    </location>
</feature>
<dbReference type="GO" id="GO:0003677">
    <property type="term" value="F:DNA binding"/>
    <property type="evidence" value="ECO:0007669"/>
    <property type="project" value="UniProtKB-KW"/>
</dbReference>